<gene>
    <name evidence="2" type="ORF">HF519_14945</name>
</gene>
<proteinExistence type="predicted"/>
<keyword evidence="3" id="KW-1185">Reference proteome</keyword>
<evidence type="ECO:0000259" key="1">
    <source>
        <dbReference type="SMART" id="SM00849"/>
    </source>
</evidence>
<dbReference type="SMART" id="SM00849">
    <property type="entry name" value="Lactamase_B"/>
    <property type="match status" value="1"/>
</dbReference>
<dbReference type="PANTHER" id="PTHR46018">
    <property type="entry name" value="ZINC PHOSPHODIESTERASE ELAC PROTEIN 1"/>
    <property type="match status" value="1"/>
</dbReference>
<feature type="domain" description="Metallo-beta-lactamase" evidence="1">
    <location>
        <begin position="18"/>
        <end position="198"/>
    </location>
</feature>
<dbReference type="Proteomes" id="UP000586918">
    <property type="component" value="Unassembled WGS sequence"/>
</dbReference>
<protein>
    <submittedName>
        <fullName evidence="2">MBL fold metallo-hydrolase</fullName>
    </submittedName>
</protein>
<reference evidence="2 3" key="1">
    <citation type="submission" date="2020-04" db="EMBL/GenBank/DDBJ databases">
        <authorList>
            <person name="Klaysubun C."/>
            <person name="Duangmal K."/>
            <person name="Lipun K."/>
        </authorList>
    </citation>
    <scope>NUCLEOTIDE SEQUENCE [LARGE SCALE GENOMIC DNA]</scope>
    <source>
        <strain evidence="2 3">DSM 45300</strain>
    </source>
</reference>
<dbReference type="GO" id="GO:0042781">
    <property type="term" value="F:3'-tRNA processing endoribonuclease activity"/>
    <property type="evidence" value="ECO:0007669"/>
    <property type="project" value="TreeGrafter"/>
</dbReference>
<dbReference type="RefSeq" id="WP_169413550.1">
    <property type="nucleotide sequence ID" value="NZ_JAAXKZ010000049.1"/>
</dbReference>
<dbReference type="Gene3D" id="3.60.15.10">
    <property type="entry name" value="Ribonuclease Z/Hydroxyacylglutathione hydrolase-like"/>
    <property type="match status" value="1"/>
</dbReference>
<dbReference type="Pfam" id="PF12706">
    <property type="entry name" value="Lactamase_B_2"/>
    <property type="match status" value="1"/>
</dbReference>
<evidence type="ECO:0000313" key="3">
    <source>
        <dbReference type="Proteomes" id="UP000586918"/>
    </source>
</evidence>
<keyword evidence="2" id="KW-0378">Hydrolase</keyword>
<sequence length="261" mass="27283">MRLIVLGCSGSGPGPGSPASGYLVEAGESRLALDLGNGTFGALQRHLDPWELDAVALSHLHPDHCSDMASLVVHRRYHPCPPVGATEHRLPVHAPAEAPDRLAAAYAPCASERAATDLTDVLDFHPLGEGAVADVAGAVLRSAAVDHPCEAYALRVEHGGRSLVYSGDTGPCDGLVELARDADVLLCEATWPHVTDQWDAPPSGVHLSGRQAGEHATAAGVGRLLLTHVPAWYDGAVLLAEAKETFDGPVELVSPDTAYDI</sequence>
<dbReference type="EMBL" id="JAAXKZ010000049">
    <property type="protein sequence ID" value="NMH92847.1"/>
    <property type="molecule type" value="Genomic_DNA"/>
</dbReference>
<accession>A0A848DJG6</accession>
<dbReference type="PANTHER" id="PTHR46018:SF4">
    <property type="entry name" value="METALLO-HYDROLASE YHFI-RELATED"/>
    <property type="match status" value="1"/>
</dbReference>
<dbReference type="InterPro" id="IPR036866">
    <property type="entry name" value="RibonucZ/Hydroxyglut_hydro"/>
</dbReference>
<dbReference type="InterPro" id="IPR001279">
    <property type="entry name" value="Metallo-B-lactamas"/>
</dbReference>
<comment type="caution">
    <text evidence="2">The sequence shown here is derived from an EMBL/GenBank/DDBJ whole genome shotgun (WGS) entry which is preliminary data.</text>
</comment>
<evidence type="ECO:0000313" key="2">
    <source>
        <dbReference type="EMBL" id="NMH92847.1"/>
    </source>
</evidence>
<dbReference type="SUPFAM" id="SSF56281">
    <property type="entry name" value="Metallo-hydrolase/oxidoreductase"/>
    <property type="match status" value="1"/>
</dbReference>
<dbReference type="AlphaFoldDB" id="A0A848DJG6"/>
<organism evidence="2 3">
    <name type="scientific">Pseudonocardia bannensis</name>
    <dbReference type="NCBI Taxonomy" id="630973"/>
    <lineage>
        <taxon>Bacteria</taxon>
        <taxon>Bacillati</taxon>
        <taxon>Actinomycetota</taxon>
        <taxon>Actinomycetes</taxon>
        <taxon>Pseudonocardiales</taxon>
        <taxon>Pseudonocardiaceae</taxon>
        <taxon>Pseudonocardia</taxon>
    </lineage>
</organism>
<dbReference type="CDD" id="cd07716">
    <property type="entry name" value="RNaseZ_short-form-like_MBL-fold"/>
    <property type="match status" value="1"/>
</dbReference>
<name>A0A848DJG6_9PSEU</name>